<proteinExistence type="predicted"/>
<name>A0A9E8FP47_9GAMM</name>
<gene>
    <name evidence="2" type="ORF">GJQ55_00610</name>
</gene>
<dbReference type="EMBL" id="CP046056">
    <property type="protein sequence ID" value="QQD25393.1"/>
    <property type="molecule type" value="Genomic_DNA"/>
</dbReference>
<dbReference type="KEGG" id="vcw:GJQ55_00610"/>
<dbReference type="Gene3D" id="3.30.1050.10">
    <property type="entry name" value="SCP2 sterol-binding domain"/>
    <property type="match status" value="1"/>
</dbReference>
<accession>A0A9E8FP47</accession>
<protein>
    <submittedName>
        <fullName evidence="2">Helicase</fullName>
    </submittedName>
</protein>
<dbReference type="GO" id="GO:0004386">
    <property type="term" value="F:helicase activity"/>
    <property type="evidence" value="ECO:0007669"/>
    <property type="project" value="UniProtKB-KW"/>
</dbReference>
<keyword evidence="2" id="KW-0378">Hydrolase</keyword>
<evidence type="ECO:0000313" key="2">
    <source>
        <dbReference type="EMBL" id="QQD25393.1"/>
    </source>
</evidence>
<dbReference type="Pfam" id="PF02036">
    <property type="entry name" value="SCP2"/>
    <property type="match status" value="1"/>
</dbReference>
<keyword evidence="2" id="KW-0347">Helicase</keyword>
<evidence type="ECO:0000313" key="3">
    <source>
        <dbReference type="Proteomes" id="UP000596074"/>
    </source>
</evidence>
<keyword evidence="2" id="KW-0547">Nucleotide-binding</keyword>
<dbReference type="PROSITE" id="PS00221">
    <property type="entry name" value="MIP"/>
    <property type="match status" value="1"/>
</dbReference>
<sequence>MKFPLLLWALSLLMKKAARNNPDFRKQLEGKDFAFQLQTADGGIVRQFVVANNSIRSKRKAHSNPAFTISFKNADTGLRILTSKDKNAFMRAIQEKDIAISGDLSLVMWFQSVSKYLKPSKKK</sequence>
<dbReference type="Proteomes" id="UP000596074">
    <property type="component" value="Chromosome"/>
</dbReference>
<dbReference type="InterPro" id="IPR036527">
    <property type="entry name" value="SCP2_sterol-bd_dom_sf"/>
</dbReference>
<dbReference type="SUPFAM" id="SSF55718">
    <property type="entry name" value="SCP-like"/>
    <property type="match status" value="1"/>
</dbReference>
<reference evidence="2 3" key="1">
    <citation type="submission" date="2019-11" db="EMBL/GenBank/DDBJ databases">
        <title>Venatorbacter sp. nov. a predator of Campylobacter and other Gram-negative bacteria.</title>
        <authorList>
            <person name="Saeedi A."/>
            <person name="Cummings N.J."/>
            <person name="Connerton I.F."/>
            <person name="Connerton P.L."/>
        </authorList>
    </citation>
    <scope>NUCLEOTIDE SEQUENCE [LARGE SCALE GENOMIC DNA]</scope>
    <source>
        <strain evidence="2">XL5</strain>
    </source>
</reference>
<feature type="domain" description="SCP2" evidence="1">
    <location>
        <begin position="19"/>
        <end position="113"/>
    </location>
</feature>
<organism evidence="2 3">
    <name type="scientific">Venatoribacter cucullus</name>
    <dbReference type="NCBI Taxonomy" id="2661630"/>
    <lineage>
        <taxon>Bacteria</taxon>
        <taxon>Pseudomonadati</taxon>
        <taxon>Pseudomonadota</taxon>
        <taxon>Gammaproteobacteria</taxon>
        <taxon>Oceanospirillales</taxon>
        <taxon>Oceanospirillaceae</taxon>
        <taxon>Venatoribacter</taxon>
    </lineage>
</organism>
<evidence type="ECO:0000259" key="1">
    <source>
        <dbReference type="Pfam" id="PF02036"/>
    </source>
</evidence>
<dbReference type="InterPro" id="IPR022357">
    <property type="entry name" value="MIP_CS"/>
</dbReference>
<dbReference type="InterPro" id="IPR003033">
    <property type="entry name" value="SCP2_sterol-bd_dom"/>
</dbReference>
<keyword evidence="3" id="KW-1185">Reference proteome</keyword>
<dbReference type="AlphaFoldDB" id="A0A9E8FP47"/>
<keyword evidence="2" id="KW-0067">ATP-binding</keyword>